<keyword evidence="7" id="KW-1185">Reference proteome</keyword>
<evidence type="ECO:0000313" key="6">
    <source>
        <dbReference type="EMBL" id="MBM7659215.1"/>
    </source>
</evidence>
<feature type="domain" description="Solute-binding protein family 5" evidence="5">
    <location>
        <begin position="82"/>
        <end position="469"/>
    </location>
</feature>
<sequence>MKKKNWYPFIILALVFVLIAGCGANGQKSGTENSGLNVKQEITVADSQELNSIDPSNAVDSNSQEAINNIYEGLYRLNANNKPVPAGAVAIPHISKDGKTYTIKLNKKSVWSNGDKVTAKDYIFAWKRAITSKNAAENETFYTFIKNADAIIAKKKDAATLGVKALDDYTLQIQLNNATPYFASILANPVYYPLDEKYVQAKGNKFASNSDNAIYNGPFVLANFKGPGIGGDWTYEKNKTYWAKQSVKLERVNVQVIKETNTAINLYKQGKLDQVAISGEYAQQEASDPGFISKDAPTLAYITPNLSKKVYQNKNLRAALSLVIDRKKLAGNIIGDGSKAATGVIPDGLYFSAQSKKDFAKVSGNHLPTNVAQAKKLWKKAQAELGIKTLKINLVTFDSDRMRSVTEYYQNAVENNLKGIKVNISVNPVQVFINKATSGNYDLALLTWGADYPDASSLLKLFVSDSGNNWGKYKNSYYDKAVKAADVKDANQPEKRWYDALNAQNIILSDYGVIPVYFQSSSLLQNVKLKHVNFYSTGPRLDYRNAYLTK</sequence>
<dbReference type="PANTHER" id="PTHR30290:SF10">
    <property type="entry name" value="PERIPLASMIC OLIGOPEPTIDE-BINDING PROTEIN-RELATED"/>
    <property type="match status" value="1"/>
</dbReference>
<dbReference type="Gene3D" id="3.40.190.10">
    <property type="entry name" value="Periplasmic binding protein-like II"/>
    <property type="match status" value="1"/>
</dbReference>
<protein>
    <submittedName>
        <fullName evidence="6">ABC-type oligopeptide transport system substrate-binding subunit</fullName>
    </submittedName>
</protein>
<accession>A0ABS2QBS3</accession>
<evidence type="ECO:0000256" key="4">
    <source>
        <dbReference type="ARBA" id="ARBA00022729"/>
    </source>
</evidence>
<dbReference type="CDD" id="cd08504">
    <property type="entry name" value="PBP2_OppA"/>
    <property type="match status" value="1"/>
</dbReference>
<evidence type="ECO:0000313" key="7">
    <source>
        <dbReference type="Proteomes" id="UP000823201"/>
    </source>
</evidence>
<evidence type="ECO:0000256" key="1">
    <source>
        <dbReference type="ARBA" id="ARBA00004196"/>
    </source>
</evidence>
<name>A0ABS2QBS3_9BACL</name>
<dbReference type="InterPro" id="IPR000914">
    <property type="entry name" value="SBP_5_dom"/>
</dbReference>
<proteinExistence type="inferred from homology"/>
<reference evidence="6 7" key="1">
    <citation type="submission" date="2021-01" db="EMBL/GenBank/DDBJ databases">
        <title>Genomic Encyclopedia of Type Strains, Phase IV (KMG-IV): sequencing the most valuable type-strain genomes for metagenomic binning, comparative biology and taxonomic classification.</title>
        <authorList>
            <person name="Goeker M."/>
        </authorList>
    </citation>
    <scope>NUCLEOTIDE SEQUENCE [LARGE SCALE GENOMIC DNA]</scope>
    <source>
        <strain evidence="6 7">DSM 100968</strain>
    </source>
</reference>
<dbReference type="InterPro" id="IPR030678">
    <property type="entry name" value="Peptide/Ni-bd"/>
</dbReference>
<evidence type="ECO:0000256" key="3">
    <source>
        <dbReference type="ARBA" id="ARBA00022448"/>
    </source>
</evidence>
<gene>
    <name evidence="6" type="ORF">JOC27_002721</name>
</gene>
<dbReference type="InterPro" id="IPR039424">
    <property type="entry name" value="SBP_5"/>
</dbReference>
<keyword evidence="3" id="KW-0813">Transport</keyword>
<dbReference type="Gene3D" id="3.10.105.10">
    <property type="entry name" value="Dipeptide-binding Protein, Domain 3"/>
    <property type="match status" value="1"/>
</dbReference>
<organism evidence="6 7">
    <name type="scientific">Sporolactobacillus spathodeae</name>
    <dbReference type="NCBI Taxonomy" id="1465502"/>
    <lineage>
        <taxon>Bacteria</taxon>
        <taxon>Bacillati</taxon>
        <taxon>Bacillota</taxon>
        <taxon>Bacilli</taxon>
        <taxon>Bacillales</taxon>
        <taxon>Sporolactobacillaceae</taxon>
        <taxon>Sporolactobacillus</taxon>
    </lineage>
</organism>
<dbReference type="EMBL" id="JAFBEV010000044">
    <property type="protein sequence ID" value="MBM7659215.1"/>
    <property type="molecule type" value="Genomic_DNA"/>
</dbReference>
<dbReference type="PROSITE" id="PS51257">
    <property type="entry name" value="PROKAR_LIPOPROTEIN"/>
    <property type="match status" value="1"/>
</dbReference>
<dbReference type="RefSeq" id="WP_205007750.1">
    <property type="nucleotide sequence ID" value="NZ_CBCRXA010000042.1"/>
</dbReference>
<dbReference type="SUPFAM" id="SSF53850">
    <property type="entry name" value="Periplasmic binding protein-like II"/>
    <property type="match status" value="1"/>
</dbReference>
<keyword evidence="4" id="KW-0732">Signal</keyword>
<comment type="caution">
    <text evidence="6">The sequence shown here is derived from an EMBL/GenBank/DDBJ whole genome shotgun (WGS) entry which is preliminary data.</text>
</comment>
<dbReference type="Proteomes" id="UP000823201">
    <property type="component" value="Unassembled WGS sequence"/>
</dbReference>
<dbReference type="PIRSF" id="PIRSF002741">
    <property type="entry name" value="MppA"/>
    <property type="match status" value="1"/>
</dbReference>
<comment type="subcellular location">
    <subcellularLocation>
        <location evidence="1">Cell envelope</location>
    </subcellularLocation>
</comment>
<evidence type="ECO:0000256" key="2">
    <source>
        <dbReference type="ARBA" id="ARBA00005695"/>
    </source>
</evidence>
<evidence type="ECO:0000259" key="5">
    <source>
        <dbReference type="Pfam" id="PF00496"/>
    </source>
</evidence>
<comment type="similarity">
    <text evidence="2">Belongs to the bacterial solute-binding protein 5 family.</text>
</comment>
<dbReference type="Pfam" id="PF00496">
    <property type="entry name" value="SBP_bac_5"/>
    <property type="match status" value="1"/>
</dbReference>
<dbReference type="Gene3D" id="3.90.76.10">
    <property type="entry name" value="Dipeptide-binding Protein, Domain 1"/>
    <property type="match status" value="1"/>
</dbReference>
<dbReference type="PANTHER" id="PTHR30290">
    <property type="entry name" value="PERIPLASMIC BINDING COMPONENT OF ABC TRANSPORTER"/>
    <property type="match status" value="1"/>
</dbReference>